<dbReference type="Pfam" id="PF23368">
    <property type="entry name" value="DUF7092"/>
    <property type="match status" value="1"/>
</dbReference>
<comment type="cofactor">
    <cofactor evidence="6">
        <name>Zn(2+)</name>
        <dbReference type="ChEBI" id="CHEBI:29105"/>
    </cofactor>
    <text evidence="6">Binds 1 zinc ion per subunit.</text>
</comment>
<evidence type="ECO:0000256" key="7">
    <source>
        <dbReference type="SAM" id="Phobius"/>
    </source>
</evidence>
<evidence type="ECO:0000259" key="9">
    <source>
        <dbReference type="Pfam" id="PF23368"/>
    </source>
</evidence>
<evidence type="ECO:0000259" key="8">
    <source>
        <dbReference type="Pfam" id="PF01435"/>
    </source>
</evidence>
<dbReference type="GO" id="GO:0051603">
    <property type="term" value="P:proteolysis involved in protein catabolic process"/>
    <property type="evidence" value="ECO:0007669"/>
    <property type="project" value="TreeGrafter"/>
</dbReference>
<keyword evidence="1 6" id="KW-0645">Protease</keyword>
<comment type="similarity">
    <text evidence="6">Belongs to the peptidase M48 family.</text>
</comment>
<dbReference type="PANTHER" id="PTHR22726">
    <property type="entry name" value="METALLOENDOPEPTIDASE OMA1"/>
    <property type="match status" value="1"/>
</dbReference>
<gene>
    <name evidence="10" type="ORF">KL86PLE_40946</name>
</gene>
<dbReference type="GO" id="GO:0004222">
    <property type="term" value="F:metalloendopeptidase activity"/>
    <property type="evidence" value="ECO:0007669"/>
    <property type="project" value="InterPro"/>
</dbReference>
<dbReference type="InterPro" id="IPR051156">
    <property type="entry name" value="Mito/Outer_Membr_Metalloprot"/>
</dbReference>
<dbReference type="InterPro" id="IPR055518">
    <property type="entry name" value="DUF7092"/>
</dbReference>
<keyword evidence="3 6" id="KW-0378">Hydrolase</keyword>
<dbReference type="InterPro" id="IPR001915">
    <property type="entry name" value="Peptidase_M48"/>
</dbReference>
<keyword evidence="5 6" id="KW-0482">Metalloprotease</keyword>
<dbReference type="Gene3D" id="3.30.2010.10">
    <property type="entry name" value="Metalloproteases ('zincins'), catalytic domain"/>
    <property type="match status" value="1"/>
</dbReference>
<keyword evidence="2" id="KW-0479">Metal-binding</keyword>
<feature type="domain" description="DUF7092" evidence="9">
    <location>
        <begin position="9"/>
        <end position="84"/>
    </location>
</feature>
<dbReference type="AlphaFoldDB" id="A0A212LHV6"/>
<organism evidence="10">
    <name type="scientific">uncultured Pleomorphomonas sp</name>
    <dbReference type="NCBI Taxonomy" id="442121"/>
    <lineage>
        <taxon>Bacteria</taxon>
        <taxon>Pseudomonadati</taxon>
        <taxon>Pseudomonadota</taxon>
        <taxon>Alphaproteobacteria</taxon>
        <taxon>Hyphomicrobiales</taxon>
        <taxon>Pleomorphomonadaceae</taxon>
        <taxon>Pleomorphomonas</taxon>
        <taxon>environmental samples</taxon>
    </lineage>
</organism>
<evidence type="ECO:0000256" key="5">
    <source>
        <dbReference type="ARBA" id="ARBA00023049"/>
    </source>
</evidence>
<dbReference type="Pfam" id="PF01435">
    <property type="entry name" value="Peptidase_M48"/>
    <property type="match status" value="1"/>
</dbReference>
<dbReference type="EMBL" id="FMJD01000008">
    <property type="protein sequence ID" value="SCM77141.1"/>
    <property type="molecule type" value="Genomic_DNA"/>
</dbReference>
<keyword evidence="7" id="KW-0472">Membrane</keyword>
<dbReference type="GO" id="GO:0016020">
    <property type="term" value="C:membrane"/>
    <property type="evidence" value="ECO:0007669"/>
    <property type="project" value="TreeGrafter"/>
</dbReference>
<keyword evidence="4 6" id="KW-0862">Zinc</keyword>
<name>A0A212LHV6_9HYPH</name>
<evidence type="ECO:0000313" key="10">
    <source>
        <dbReference type="EMBL" id="SCM77141.1"/>
    </source>
</evidence>
<feature type="domain" description="Peptidase M48" evidence="8">
    <location>
        <begin position="165"/>
        <end position="339"/>
    </location>
</feature>
<evidence type="ECO:0000256" key="3">
    <source>
        <dbReference type="ARBA" id="ARBA00022801"/>
    </source>
</evidence>
<dbReference type="PANTHER" id="PTHR22726:SF1">
    <property type="entry name" value="METALLOENDOPEPTIDASE OMA1, MITOCHONDRIAL"/>
    <property type="match status" value="1"/>
</dbReference>
<keyword evidence="7" id="KW-0812">Transmembrane</keyword>
<dbReference type="GO" id="GO:0046872">
    <property type="term" value="F:metal ion binding"/>
    <property type="evidence" value="ECO:0007669"/>
    <property type="project" value="UniProtKB-KW"/>
</dbReference>
<evidence type="ECO:0000256" key="6">
    <source>
        <dbReference type="RuleBase" id="RU003983"/>
    </source>
</evidence>
<feature type="transmembrane region" description="Helical" evidence="7">
    <location>
        <begin position="103"/>
        <end position="121"/>
    </location>
</feature>
<evidence type="ECO:0000256" key="2">
    <source>
        <dbReference type="ARBA" id="ARBA00022723"/>
    </source>
</evidence>
<reference evidence="10" key="1">
    <citation type="submission" date="2016-08" db="EMBL/GenBank/DDBJ databases">
        <authorList>
            <person name="Seilhamer J.J."/>
        </authorList>
    </citation>
    <scope>NUCLEOTIDE SEQUENCE</scope>
    <source>
        <strain evidence="10">86</strain>
    </source>
</reference>
<proteinExistence type="inferred from homology"/>
<sequence length="353" mass="37535">MASDESIAAGEWNKANSSRSIPAGLRRKDDGLAVVADGVVLIAATRDNIEFSPRVGSIPRRLTFPDGSVFETRDNDGVDAWLRLHEGAPSGFIHGLEAFRLRLAGFALAVILLAALIYRFAVPALVEVAVLVTPPFVPDMIGSGVLASLDRTVLSPTHLSGDEQAAISRGFERLAAVSEGGQGAYKLEFRDGGPIGPNAFALPDGSLVLTDDLVRLADGDQEMILGVLGHEIGHVERKHSLRQVYRVAGVAALILLVAGDVGSGVQDMLTQGGAIIALSYSRAAEAEADRRSVEIMRDAGYDPTALARFFTRLEAATGHRNETGMLSTHPGTPQRRQEVIDYANALGKRAPAR</sequence>
<keyword evidence="7" id="KW-1133">Transmembrane helix</keyword>
<dbReference type="RefSeq" id="WP_288197100.1">
    <property type="nucleotide sequence ID" value="NZ_LT608334.1"/>
</dbReference>
<dbReference type="CDD" id="cd07332">
    <property type="entry name" value="M48C_Oma1_like"/>
    <property type="match status" value="1"/>
</dbReference>
<evidence type="ECO:0000256" key="4">
    <source>
        <dbReference type="ARBA" id="ARBA00022833"/>
    </source>
</evidence>
<protein>
    <submittedName>
        <fullName evidence="10">Putative Zn-dependent protease</fullName>
    </submittedName>
</protein>
<evidence type="ECO:0000256" key="1">
    <source>
        <dbReference type="ARBA" id="ARBA00022670"/>
    </source>
</evidence>
<accession>A0A212LHV6</accession>